<dbReference type="AlphaFoldDB" id="A0ABD3I2E0"/>
<dbReference type="SUPFAM" id="SSF55895">
    <property type="entry name" value="Ribonuclease Rh-like"/>
    <property type="match status" value="1"/>
</dbReference>
<dbReference type="PROSITE" id="PS00531">
    <property type="entry name" value="RNASE_T2_2"/>
    <property type="match status" value="1"/>
</dbReference>
<gene>
    <name evidence="9" type="ORF">R1sor_010606</name>
</gene>
<evidence type="ECO:0000256" key="4">
    <source>
        <dbReference type="ARBA" id="ARBA00022801"/>
    </source>
</evidence>
<keyword evidence="2" id="KW-0540">Nuclease</keyword>
<feature type="active site" evidence="7">
    <location>
        <position position="140"/>
    </location>
</feature>
<accession>A0ABD3I2E0</accession>
<dbReference type="GO" id="GO:0016787">
    <property type="term" value="F:hydrolase activity"/>
    <property type="evidence" value="ECO:0007669"/>
    <property type="project" value="UniProtKB-KW"/>
</dbReference>
<comment type="similarity">
    <text evidence="1 8">Belongs to the RNase T2 family.</text>
</comment>
<evidence type="ECO:0000256" key="2">
    <source>
        <dbReference type="ARBA" id="ARBA00022722"/>
    </source>
</evidence>
<dbReference type="InterPro" id="IPR018188">
    <property type="entry name" value="RNase_T2_His_AS_1"/>
</dbReference>
<keyword evidence="4" id="KW-0378">Hydrolase</keyword>
<evidence type="ECO:0000256" key="8">
    <source>
        <dbReference type="RuleBase" id="RU004328"/>
    </source>
</evidence>
<proteinExistence type="inferred from homology"/>
<evidence type="ECO:0000256" key="1">
    <source>
        <dbReference type="ARBA" id="ARBA00007469"/>
    </source>
</evidence>
<evidence type="ECO:0000256" key="5">
    <source>
        <dbReference type="ARBA" id="ARBA00023157"/>
    </source>
</evidence>
<keyword evidence="10" id="KW-1185">Reference proteome</keyword>
<sequence length="247" mass="26956">MSRVKGSYLSRTSPGKMRSKAPSALVAAVAVLLIAGTSCQSSVISDFDFFYFVVQWPGSYCDLKKACCYPTLGKPASNFSIHGLWPNYDDGTYPQNCDPSDTFDYSQIQDLIPQMNKYWGSLSCPSSDGTDFWSHEWEKHGTCSGGLSQHEYFAKGLALIKSLNLLGSLQNAGVKPSSQATYDVSTIQKALGSAIGFTPGVECNTAANKNNQLYQVYICVDKDAETFIECPVYPNGKCKPSVHLPTF</sequence>
<dbReference type="EMBL" id="JBJQOH010000002">
    <property type="protein sequence ID" value="KAL3696530.1"/>
    <property type="molecule type" value="Genomic_DNA"/>
</dbReference>
<dbReference type="PANTHER" id="PTHR11240">
    <property type="entry name" value="RIBONUCLEASE T2"/>
    <property type="match status" value="1"/>
</dbReference>
<comment type="caution">
    <text evidence="9">The sequence shown here is derived from an EMBL/GenBank/DDBJ whole genome shotgun (WGS) entry which is preliminary data.</text>
</comment>
<keyword evidence="6" id="KW-0456">Lyase</keyword>
<evidence type="ECO:0000256" key="3">
    <source>
        <dbReference type="ARBA" id="ARBA00022759"/>
    </source>
</evidence>
<dbReference type="Pfam" id="PF00445">
    <property type="entry name" value="Ribonuclease_T2"/>
    <property type="match status" value="1"/>
</dbReference>
<dbReference type="InterPro" id="IPR001568">
    <property type="entry name" value="RNase_T2-like"/>
</dbReference>
<dbReference type="GO" id="GO:0016829">
    <property type="term" value="F:lyase activity"/>
    <property type="evidence" value="ECO:0007669"/>
    <property type="project" value="UniProtKB-KW"/>
</dbReference>
<dbReference type="InterPro" id="IPR033130">
    <property type="entry name" value="RNase_T2_His_AS_2"/>
</dbReference>
<dbReference type="InterPro" id="IPR033697">
    <property type="entry name" value="Ribonuclease_T2_eukaryotic"/>
</dbReference>
<dbReference type="PANTHER" id="PTHR11240:SF75">
    <property type="entry name" value="RIBONUCLEASE 3"/>
    <property type="match status" value="1"/>
</dbReference>
<evidence type="ECO:0000313" key="9">
    <source>
        <dbReference type="EMBL" id="KAL3696530.1"/>
    </source>
</evidence>
<evidence type="ECO:0000256" key="7">
    <source>
        <dbReference type="PIRSR" id="PIRSR633697-1"/>
    </source>
</evidence>
<organism evidence="9 10">
    <name type="scientific">Riccia sorocarpa</name>
    <dbReference type="NCBI Taxonomy" id="122646"/>
    <lineage>
        <taxon>Eukaryota</taxon>
        <taxon>Viridiplantae</taxon>
        <taxon>Streptophyta</taxon>
        <taxon>Embryophyta</taxon>
        <taxon>Marchantiophyta</taxon>
        <taxon>Marchantiopsida</taxon>
        <taxon>Marchantiidae</taxon>
        <taxon>Marchantiales</taxon>
        <taxon>Ricciaceae</taxon>
        <taxon>Riccia</taxon>
    </lineage>
</organism>
<dbReference type="Gene3D" id="3.90.730.10">
    <property type="entry name" value="Ribonuclease T2-like"/>
    <property type="match status" value="1"/>
</dbReference>
<dbReference type="GO" id="GO:0004519">
    <property type="term" value="F:endonuclease activity"/>
    <property type="evidence" value="ECO:0007669"/>
    <property type="project" value="UniProtKB-KW"/>
</dbReference>
<feature type="active site" evidence="7">
    <location>
        <position position="82"/>
    </location>
</feature>
<dbReference type="CDD" id="cd01061">
    <property type="entry name" value="RNase_T2_euk"/>
    <property type="match status" value="1"/>
</dbReference>
<keyword evidence="3" id="KW-0255">Endonuclease</keyword>
<dbReference type="PROSITE" id="PS00530">
    <property type="entry name" value="RNASE_T2_1"/>
    <property type="match status" value="1"/>
</dbReference>
<keyword evidence="5" id="KW-1015">Disulfide bond</keyword>
<name>A0ABD3I2E0_9MARC</name>
<dbReference type="InterPro" id="IPR036430">
    <property type="entry name" value="RNase_T2-like_sf"/>
</dbReference>
<feature type="active site" evidence="7">
    <location>
        <position position="136"/>
    </location>
</feature>
<evidence type="ECO:0000256" key="6">
    <source>
        <dbReference type="ARBA" id="ARBA00023239"/>
    </source>
</evidence>
<dbReference type="Proteomes" id="UP001633002">
    <property type="component" value="Unassembled WGS sequence"/>
</dbReference>
<evidence type="ECO:0000313" key="10">
    <source>
        <dbReference type="Proteomes" id="UP001633002"/>
    </source>
</evidence>
<reference evidence="9 10" key="1">
    <citation type="submission" date="2024-09" db="EMBL/GenBank/DDBJ databases">
        <title>Chromosome-scale assembly of Riccia sorocarpa.</title>
        <authorList>
            <person name="Paukszto L."/>
        </authorList>
    </citation>
    <scope>NUCLEOTIDE SEQUENCE [LARGE SCALE GENOMIC DNA]</scope>
    <source>
        <strain evidence="9">LP-2024</strain>
        <tissue evidence="9">Aerial parts of the thallus</tissue>
    </source>
</reference>
<protein>
    <submittedName>
        <fullName evidence="9">Uncharacterized protein</fullName>
    </submittedName>
</protein>